<keyword evidence="3" id="KW-1185">Reference proteome</keyword>
<dbReference type="EMBL" id="JASNVK010000004">
    <property type="protein sequence ID" value="MDK4300312.1"/>
    <property type="molecule type" value="Genomic_DNA"/>
</dbReference>
<comment type="caution">
    <text evidence="2">The sequence shown here is derived from an EMBL/GenBank/DDBJ whole genome shotgun (WGS) entry which is preliminary data.</text>
</comment>
<keyword evidence="1" id="KW-0472">Membrane</keyword>
<dbReference type="RefSeq" id="WP_126843871.1">
    <property type="nucleotide sequence ID" value="NZ_CP100363.1"/>
</dbReference>
<protein>
    <submittedName>
        <fullName evidence="2">Uncharacterized protein</fullName>
    </submittedName>
</protein>
<sequence length="138" mass="15269">MGKRVIRTEFSRGEVVGALVWLSIFAAVGAVFCLQYLPATIELKVTSLPWTIPLAFGWCLVLVKTATLWSSNYLVQLLPTVIWMGVVWLMLPTSAAVAYVVGLVCAVLAGAAWPVIAYHKHRRRSRRTETAQSIQENP</sequence>
<keyword evidence="1" id="KW-1133">Transmembrane helix</keyword>
<proteinExistence type="predicted"/>
<evidence type="ECO:0000256" key="1">
    <source>
        <dbReference type="SAM" id="Phobius"/>
    </source>
</evidence>
<evidence type="ECO:0000313" key="2">
    <source>
        <dbReference type="EMBL" id="MDK4300312.1"/>
    </source>
</evidence>
<dbReference type="Proteomes" id="UP001243856">
    <property type="component" value="Unassembled WGS sequence"/>
</dbReference>
<name>A0ABT7G287_9CORY</name>
<feature type="transmembrane region" description="Helical" evidence="1">
    <location>
        <begin position="97"/>
        <end position="118"/>
    </location>
</feature>
<evidence type="ECO:0000313" key="3">
    <source>
        <dbReference type="Proteomes" id="UP001243856"/>
    </source>
</evidence>
<organism evidence="2 3">
    <name type="scientific">Corynebacterium propinquum</name>
    <dbReference type="NCBI Taxonomy" id="43769"/>
    <lineage>
        <taxon>Bacteria</taxon>
        <taxon>Bacillati</taxon>
        <taxon>Actinomycetota</taxon>
        <taxon>Actinomycetes</taxon>
        <taxon>Mycobacteriales</taxon>
        <taxon>Corynebacteriaceae</taxon>
        <taxon>Corynebacterium</taxon>
    </lineage>
</organism>
<keyword evidence="1" id="KW-0812">Transmembrane</keyword>
<feature type="transmembrane region" description="Helical" evidence="1">
    <location>
        <begin position="73"/>
        <end position="91"/>
    </location>
</feature>
<accession>A0ABT7G287</accession>
<feature type="transmembrane region" description="Helical" evidence="1">
    <location>
        <begin position="15"/>
        <end position="37"/>
    </location>
</feature>
<feature type="transmembrane region" description="Helical" evidence="1">
    <location>
        <begin position="49"/>
        <end position="66"/>
    </location>
</feature>
<gene>
    <name evidence="2" type="ORF">QPX45_03455</name>
</gene>
<reference evidence="2 3" key="1">
    <citation type="submission" date="2023-05" db="EMBL/GenBank/DDBJ databases">
        <title>Metabolic capabilities are highly conserved among human nasal-associated Corynebacterium species in pangenomic analyses.</title>
        <authorList>
            <person name="Tran T.H."/>
            <person name="Roberts A.Q."/>
            <person name="Escapa I.F."/>
            <person name="Gao W."/>
            <person name="Conlan S."/>
            <person name="Kong H."/>
            <person name="Segre J.A."/>
            <person name="Kelly M.S."/>
            <person name="Lemon K.P."/>
        </authorList>
    </citation>
    <scope>NUCLEOTIDE SEQUENCE [LARGE SCALE GENOMIC DNA]</scope>
    <source>
        <strain evidence="2 3">KPL2811</strain>
    </source>
</reference>